<keyword evidence="2" id="KW-1185">Reference proteome</keyword>
<dbReference type="RefSeq" id="WP_169945710.1">
    <property type="nucleotide sequence ID" value="NZ_CP053015.1"/>
</dbReference>
<gene>
    <name evidence="1" type="ORF">GV829_08275</name>
</gene>
<dbReference type="Proteomes" id="UP000503018">
    <property type="component" value="Chromosome"/>
</dbReference>
<reference evidence="1 2" key="1">
    <citation type="submission" date="2020-01" db="EMBL/GenBank/DDBJ databases">
        <title>Sphingomonas sp. strain CSW-10.</title>
        <authorList>
            <person name="Chen W.-M."/>
        </authorList>
    </citation>
    <scope>NUCLEOTIDE SEQUENCE [LARGE SCALE GENOMIC DNA]</scope>
    <source>
        <strain evidence="1 2">CSW-10</strain>
    </source>
</reference>
<name>A0A6M4AUR1_9SPHN</name>
<dbReference type="EMBL" id="CP053015">
    <property type="protein sequence ID" value="QJQ32446.1"/>
    <property type="molecule type" value="Genomic_DNA"/>
</dbReference>
<protein>
    <submittedName>
        <fullName evidence="1">Uncharacterized protein</fullName>
    </submittedName>
</protein>
<dbReference type="AlphaFoldDB" id="A0A6M4AUR1"/>
<organism evidence="1 2">
    <name type="scientific">Sphingomonas lacunae</name>
    <dbReference type="NCBI Taxonomy" id="2698828"/>
    <lineage>
        <taxon>Bacteria</taxon>
        <taxon>Pseudomonadati</taxon>
        <taxon>Pseudomonadota</taxon>
        <taxon>Alphaproteobacteria</taxon>
        <taxon>Sphingomonadales</taxon>
        <taxon>Sphingomonadaceae</taxon>
        <taxon>Sphingomonas</taxon>
    </lineage>
</organism>
<evidence type="ECO:0000313" key="2">
    <source>
        <dbReference type="Proteomes" id="UP000503018"/>
    </source>
</evidence>
<dbReference type="KEGG" id="slan:GV829_08275"/>
<sequence>MASFVLSGCGADRPSGIANQLDCFPQPSRAWIARTGTASDSAAARGATGGATLKAATIYVDRSASMMGYIAGATTMDRPFQDVIGTFPASLAEMGVETRFRAFGRTVTPPVRDGAALLKPEHYACASRDDEACESHIDDVLKIVEGQRDQMAIIVTDLWFSNSSVDTSALAALQPSLREILKDRAISVYGIAAPFNGKIYDLPAGQGQLGSMPYAGTHPLYVLVIGPDADVRAFDTRLQRSGSPAIAAGVAERGSWKRAIFTAAPTNEAELAAKPLSDGSSPLFRAGSSEVFNGLAVQQFTYNPDLDRPGAAKGNSATFPTWSGPDPSLFIPHSVWQGPTQLRVRVWRRRDNQCTSRSWIELNNLAGDWPRVEPGGKVDFHLEPGLVRQTFRQEGTYVLTGEMRRLSVMQDNPQTAWMKQWSLPMVGGNYVAPSGPMFPTLNINEFGRILQDALADTTEAQSRPVTGFTVMVHSAD</sequence>
<evidence type="ECO:0000313" key="1">
    <source>
        <dbReference type="EMBL" id="QJQ32446.1"/>
    </source>
</evidence>
<proteinExistence type="predicted"/>
<accession>A0A6M4AUR1</accession>